<evidence type="ECO:0000313" key="3">
    <source>
        <dbReference type="Proteomes" id="UP000436088"/>
    </source>
</evidence>
<feature type="region of interest" description="Disordered" evidence="1">
    <location>
        <begin position="118"/>
        <end position="154"/>
    </location>
</feature>
<feature type="compositionally biased region" description="Basic and acidic residues" evidence="1">
    <location>
        <begin position="118"/>
        <end position="135"/>
    </location>
</feature>
<dbReference type="PANTHER" id="PTHR46327:SF2">
    <property type="entry name" value="SEQUENCE-SPECIFIC DNA BINDING TRANSCRIPTION FACTOR"/>
    <property type="match status" value="1"/>
</dbReference>
<accession>A0A6A2ZDF5</accession>
<dbReference type="PANTHER" id="PTHR46327">
    <property type="entry name" value="F16F4.11 PROTEIN-RELATED"/>
    <property type="match status" value="1"/>
</dbReference>
<feature type="region of interest" description="Disordered" evidence="1">
    <location>
        <begin position="1"/>
        <end position="78"/>
    </location>
</feature>
<evidence type="ECO:0000313" key="2">
    <source>
        <dbReference type="EMBL" id="KAE8690054.1"/>
    </source>
</evidence>
<feature type="compositionally biased region" description="Basic and acidic residues" evidence="1">
    <location>
        <begin position="43"/>
        <end position="64"/>
    </location>
</feature>
<proteinExistence type="predicted"/>
<feature type="compositionally biased region" description="Acidic residues" evidence="1">
    <location>
        <begin position="32"/>
        <end position="42"/>
    </location>
</feature>
<sequence>MLHSSEAAQILISGNSGRIETEASKLAKVGSEDEDDDDDDEAVDGHSRGYNGHGKEDDEDNHEKPSHKRARKGTYVVSPTPLMQQLSCEVVNVIQDGSMSVWEKKHWIKMRLMQLEEQQQKGKGDGKNKAREGTKAARKRKNDAACQVEEAGIG</sequence>
<keyword evidence="3" id="KW-1185">Reference proteome</keyword>
<dbReference type="AlphaFoldDB" id="A0A6A2ZDF5"/>
<organism evidence="2 3">
    <name type="scientific">Hibiscus syriacus</name>
    <name type="common">Rose of Sharon</name>
    <dbReference type="NCBI Taxonomy" id="106335"/>
    <lineage>
        <taxon>Eukaryota</taxon>
        <taxon>Viridiplantae</taxon>
        <taxon>Streptophyta</taxon>
        <taxon>Embryophyta</taxon>
        <taxon>Tracheophyta</taxon>
        <taxon>Spermatophyta</taxon>
        <taxon>Magnoliopsida</taxon>
        <taxon>eudicotyledons</taxon>
        <taxon>Gunneridae</taxon>
        <taxon>Pentapetalae</taxon>
        <taxon>rosids</taxon>
        <taxon>malvids</taxon>
        <taxon>Malvales</taxon>
        <taxon>Malvaceae</taxon>
        <taxon>Malvoideae</taxon>
        <taxon>Hibiscus</taxon>
    </lineage>
</organism>
<dbReference type="EMBL" id="VEPZ02001165">
    <property type="protein sequence ID" value="KAE8690054.1"/>
    <property type="molecule type" value="Genomic_DNA"/>
</dbReference>
<gene>
    <name evidence="2" type="ORF">F3Y22_tig00110929pilonHSYRG00053</name>
</gene>
<protein>
    <submittedName>
        <fullName evidence="2">Uncharacterized protein</fullName>
    </submittedName>
</protein>
<dbReference type="Proteomes" id="UP000436088">
    <property type="component" value="Unassembled WGS sequence"/>
</dbReference>
<evidence type="ECO:0000256" key="1">
    <source>
        <dbReference type="SAM" id="MobiDB-lite"/>
    </source>
</evidence>
<comment type="caution">
    <text evidence="2">The sequence shown here is derived from an EMBL/GenBank/DDBJ whole genome shotgun (WGS) entry which is preliminary data.</text>
</comment>
<name>A0A6A2ZDF5_HIBSY</name>
<reference evidence="2" key="1">
    <citation type="submission" date="2019-09" db="EMBL/GenBank/DDBJ databases">
        <title>Draft genome information of white flower Hibiscus syriacus.</title>
        <authorList>
            <person name="Kim Y.-M."/>
        </authorList>
    </citation>
    <scope>NUCLEOTIDE SEQUENCE [LARGE SCALE GENOMIC DNA]</scope>
    <source>
        <strain evidence="2">YM2019G1</strain>
    </source>
</reference>